<dbReference type="RefSeq" id="WP_109693717.1">
    <property type="nucleotide sequence ID" value="NZ_QGDD01000004.1"/>
</dbReference>
<name>A0A316TTT9_9ACTN</name>
<dbReference type="AlphaFoldDB" id="A0A316TTT9"/>
<keyword evidence="2" id="KW-1185">Reference proteome</keyword>
<dbReference type="OrthoDB" id="3784033at2"/>
<organism evidence="1 2">
    <name type="scientific">Nocardioides silvaticus</name>
    <dbReference type="NCBI Taxonomy" id="2201891"/>
    <lineage>
        <taxon>Bacteria</taxon>
        <taxon>Bacillati</taxon>
        <taxon>Actinomycetota</taxon>
        <taxon>Actinomycetes</taxon>
        <taxon>Propionibacteriales</taxon>
        <taxon>Nocardioidaceae</taxon>
        <taxon>Nocardioides</taxon>
    </lineage>
</organism>
<sequence>MGRRLPSALAAVALLGALSGCGHEDDRDRQVVAEPDPSYSIVPVPPREMTGTLDAVLRQSSRDAARGRMQVWIFNGTDKDVDPTAITYDDPRLSRAIEAQRLRTMPSGLERGFPLPLPDPECGGHTKQAPVVTVETAAGTEALAVADDLGIVQRHHDAVCFEQAVEAVVGLEWDEAVPSTDDVGTLTLLATPTGRPGRLEILRVGATPVLKHPTTTTWRVGREVRGEDEPQRIELPVVPARCDSHAFFEAGGATAFRLGLRLDGQEGEYVLRMSSTGAEAAIAYAIDACGLS</sequence>
<evidence type="ECO:0000313" key="2">
    <source>
        <dbReference type="Proteomes" id="UP000245507"/>
    </source>
</evidence>
<accession>A0A316TTT9</accession>
<evidence type="ECO:0008006" key="3">
    <source>
        <dbReference type="Google" id="ProtNLM"/>
    </source>
</evidence>
<proteinExistence type="predicted"/>
<evidence type="ECO:0000313" key="1">
    <source>
        <dbReference type="EMBL" id="PWN02916.1"/>
    </source>
</evidence>
<reference evidence="1 2" key="1">
    <citation type="submission" date="2018-05" db="EMBL/GenBank/DDBJ databases">
        <title>Nocardioides silvaticus genome.</title>
        <authorList>
            <person name="Li C."/>
            <person name="Wang G."/>
        </authorList>
    </citation>
    <scope>NUCLEOTIDE SEQUENCE [LARGE SCALE GENOMIC DNA]</scope>
    <source>
        <strain evidence="1 2">CCTCC AB 2018079</strain>
    </source>
</reference>
<dbReference type="Proteomes" id="UP000245507">
    <property type="component" value="Unassembled WGS sequence"/>
</dbReference>
<dbReference type="EMBL" id="QGDD01000004">
    <property type="protein sequence ID" value="PWN02916.1"/>
    <property type="molecule type" value="Genomic_DNA"/>
</dbReference>
<dbReference type="PROSITE" id="PS51257">
    <property type="entry name" value="PROKAR_LIPOPROTEIN"/>
    <property type="match status" value="1"/>
</dbReference>
<protein>
    <recommendedName>
        <fullName evidence="3">Lipoprotein</fullName>
    </recommendedName>
</protein>
<gene>
    <name evidence="1" type="ORF">DJ010_11030</name>
</gene>
<comment type="caution">
    <text evidence="1">The sequence shown here is derived from an EMBL/GenBank/DDBJ whole genome shotgun (WGS) entry which is preliminary data.</text>
</comment>